<name>A0ABW5I9X6_9PSEU</name>
<dbReference type="InterPro" id="IPR056785">
    <property type="entry name" value="YkcA/B-like_C"/>
</dbReference>
<evidence type="ECO:0000259" key="11">
    <source>
        <dbReference type="Pfam" id="PF24878"/>
    </source>
</evidence>
<keyword evidence="7 9" id="KW-0472">Membrane</keyword>
<evidence type="ECO:0000259" key="10">
    <source>
        <dbReference type="Pfam" id="PF13231"/>
    </source>
</evidence>
<organism evidence="12 13">
    <name type="scientific">Amycolatopsis albidoflavus</name>
    <dbReference type="NCBI Taxonomy" id="102226"/>
    <lineage>
        <taxon>Bacteria</taxon>
        <taxon>Bacillati</taxon>
        <taxon>Actinomycetota</taxon>
        <taxon>Actinomycetes</taxon>
        <taxon>Pseudonocardiales</taxon>
        <taxon>Pseudonocardiaceae</taxon>
        <taxon>Amycolatopsis</taxon>
    </lineage>
</organism>
<evidence type="ECO:0000256" key="6">
    <source>
        <dbReference type="ARBA" id="ARBA00022989"/>
    </source>
</evidence>
<feature type="region of interest" description="Disordered" evidence="8">
    <location>
        <begin position="1"/>
        <end position="30"/>
    </location>
</feature>
<dbReference type="GO" id="GO:0016757">
    <property type="term" value="F:glycosyltransferase activity"/>
    <property type="evidence" value="ECO:0007669"/>
    <property type="project" value="UniProtKB-KW"/>
</dbReference>
<feature type="domain" description="Glycosyltransferase RgtA/B/C/D-like" evidence="10">
    <location>
        <begin position="90"/>
        <end position="244"/>
    </location>
</feature>
<evidence type="ECO:0000256" key="3">
    <source>
        <dbReference type="ARBA" id="ARBA00022676"/>
    </source>
</evidence>
<reference evidence="13" key="1">
    <citation type="journal article" date="2019" name="Int. J. Syst. Evol. Microbiol.">
        <title>The Global Catalogue of Microorganisms (GCM) 10K type strain sequencing project: providing services to taxonomists for standard genome sequencing and annotation.</title>
        <authorList>
            <consortium name="The Broad Institute Genomics Platform"/>
            <consortium name="The Broad Institute Genome Sequencing Center for Infectious Disease"/>
            <person name="Wu L."/>
            <person name="Ma J."/>
        </authorList>
    </citation>
    <scope>NUCLEOTIDE SEQUENCE [LARGE SCALE GENOMIC DNA]</scope>
    <source>
        <strain evidence="13">CGMCC 4.7638</strain>
    </source>
</reference>
<evidence type="ECO:0000256" key="5">
    <source>
        <dbReference type="ARBA" id="ARBA00022692"/>
    </source>
</evidence>
<feature type="transmembrane region" description="Helical" evidence="9">
    <location>
        <begin position="311"/>
        <end position="330"/>
    </location>
</feature>
<feature type="transmembrane region" description="Helical" evidence="9">
    <location>
        <begin position="398"/>
        <end position="418"/>
    </location>
</feature>
<keyword evidence="5 9" id="KW-0812">Transmembrane</keyword>
<dbReference type="EMBL" id="JBHUKQ010000016">
    <property type="protein sequence ID" value="MFD2485377.1"/>
    <property type="molecule type" value="Genomic_DNA"/>
</dbReference>
<gene>
    <name evidence="12" type="ORF">ACFSUT_34255</name>
</gene>
<feature type="transmembrane region" description="Helical" evidence="9">
    <location>
        <begin position="424"/>
        <end position="442"/>
    </location>
</feature>
<feature type="transmembrane region" description="Helical" evidence="9">
    <location>
        <begin position="165"/>
        <end position="183"/>
    </location>
</feature>
<feature type="transmembrane region" description="Helical" evidence="9">
    <location>
        <begin position="135"/>
        <end position="158"/>
    </location>
</feature>
<dbReference type="PANTHER" id="PTHR33908:SF3">
    <property type="entry name" value="UNDECAPRENYL PHOSPHATE-ALPHA-4-AMINO-4-DEOXY-L-ARABINOSE ARABINOSYL TRANSFERASE"/>
    <property type="match status" value="1"/>
</dbReference>
<keyword evidence="3 12" id="KW-0328">Glycosyltransferase</keyword>
<feature type="transmembrane region" description="Helical" evidence="9">
    <location>
        <begin position="366"/>
        <end position="386"/>
    </location>
</feature>
<keyword evidence="2" id="KW-1003">Cell membrane</keyword>
<feature type="compositionally biased region" description="Low complexity" evidence="8">
    <location>
        <begin position="9"/>
        <end position="18"/>
    </location>
</feature>
<feature type="transmembrane region" description="Helical" evidence="9">
    <location>
        <begin position="36"/>
        <end position="54"/>
    </location>
</feature>
<feature type="transmembrane region" description="Helical" evidence="9">
    <location>
        <begin position="189"/>
        <end position="222"/>
    </location>
</feature>
<dbReference type="Proteomes" id="UP001597542">
    <property type="component" value="Unassembled WGS sequence"/>
</dbReference>
<feature type="transmembrane region" description="Helical" evidence="9">
    <location>
        <begin position="447"/>
        <end position="465"/>
    </location>
</feature>
<comment type="caution">
    <text evidence="12">The sequence shown here is derived from an EMBL/GenBank/DDBJ whole genome shotgun (WGS) entry which is preliminary data.</text>
</comment>
<comment type="subcellular location">
    <subcellularLocation>
        <location evidence="1">Cell membrane</location>
        <topology evidence="1">Multi-pass membrane protein</topology>
    </subcellularLocation>
</comment>
<evidence type="ECO:0000256" key="9">
    <source>
        <dbReference type="SAM" id="Phobius"/>
    </source>
</evidence>
<keyword evidence="4 12" id="KW-0808">Transferase</keyword>
<dbReference type="RefSeq" id="WP_344278733.1">
    <property type="nucleotide sequence ID" value="NZ_BAAAHV010000015.1"/>
</dbReference>
<evidence type="ECO:0000256" key="7">
    <source>
        <dbReference type="ARBA" id="ARBA00023136"/>
    </source>
</evidence>
<dbReference type="InterPro" id="IPR050297">
    <property type="entry name" value="LipidA_mod_glycosyltrf_83"/>
</dbReference>
<accession>A0ABW5I9X6</accession>
<feature type="transmembrane region" description="Helical" evidence="9">
    <location>
        <begin position="234"/>
        <end position="255"/>
    </location>
</feature>
<feature type="domain" description="Putative mannosyltransferase YkcA/B-like C-terminal" evidence="11">
    <location>
        <begin position="496"/>
        <end position="580"/>
    </location>
</feature>
<dbReference type="Pfam" id="PF13231">
    <property type="entry name" value="PMT_2"/>
    <property type="match status" value="1"/>
</dbReference>
<evidence type="ECO:0000313" key="12">
    <source>
        <dbReference type="EMBL" id="MFD2485377.1"/>
    </source>
</evidence>
<feature type="transmembrane region" description="Helical" evidence="9">
    <location>
        <begin position="342"/>
        <end position="360"/>
    </location>
</feature>
<protein>
    <submittedName>
        <fullName evidence="12">ArnT family glycosyltransferase</fullName>
        <ecNumber evidence="12">2.4.-.-</ecNumber>
    </submittedName>
</protein>
<evidence type="ECO:0000256" key="4">
    <source>
        <dbReference type="ARBA" id="ARBA00022679"/>
    </source>
</evidence>
<dbReference type="Pfam" id="PF24878">
    <property type="entry name" value="YkcB_C"/>
    <property type="match status" value="1"/>
</dbReference>
<feature type="compositionally biased region" description="Polar residues" evidence="8">
    <location>
        <begin position="19"/>
        <end position="29"/>
    </location>
</feature>
<evidence type="ECO:0000256" key="2">
    <source>
        <dbReference type="ARBA" id="ARBA00022475"/>
    </source>
</evidence>
<dbReference type="EC" id="2.4.-.-" evidence="12"/>
<evidence type="ECO:0000313" key="13">
    <source>
        <dbReference type="Proteomes" id="UP001597542"/>
    </source>
</evidence>
<dbReference type="InterPro" id="IPR038731">
    <property type="entry name" value="RgtA/B/C-like"/>
</dbReference>
<sequence length="599" mass="63319">MSVAPPPTASAADSASSPTGSNDTASRPTGSRRSRWLLFVLLGLTAVLYSWHFGSDQASSYYASWVQASAQSWKAFFFGATDQTAFITTDTPPAPLWVMGISARIFGFNTWSMLVPQAIEGVATVWLLCATVRRWASPAAGLVAGGVLAVTPVAALIFRYNRPDALLVLLLVAAAYCVVRAMERASAQWMLAAGSCLGFAFLTKFVQAFLVLPAFVLVYLVAAPASLRRRIGHVLLAGGAMAVSAGWWIAIVAVWPAGSRPYIGETQHNSILELVFGSNGINRVSGSAAPAGAPDSPGPFRLTDSVLGGQVGWLVPAAVLLLSALIWLPKPRLPRSDPRRKSVLLWGAWLAVTGIVLSFMPGHFLAVYTAELAPAVAAVVGVGGVLCWNRRGELKARWILVGAVFTTVAEALFVLGQTPEWLPLLRPTLLVAGLITVAAMVYKPGRFAAAAAIVVGLTGPVAYSICTVSALPASEEPTAGPVDHGAVSSEGLGAHLVTVLSTNSSAYSWAVATVSGQAAARYQLAINAPVMTIGGYFGTDPVPAPPDFQRFTRAHRIHFFVAGEARGTGYSTQITDWVTRTFTETEIDGVRVYDLTRPR</sequence>
<keyword evidence="13" id="KW-1185">Reference proteome</keyword>
<keyword evidence="6 9" id="KW-1133">Transmembrane helix</keyword>
<evidence type="ECO:0000256" key="1">
    <source>
        <dbReference type="ARBA" id="ARBA00004651"/>
    </source>
</evidence>
<proteinExistence type="predicted"/>
<dbReference type="PANTHER" id="PTHR33908">
    <property type="entry name" value="MANNOSYLTRANSFERASE YKCB-RELATED"/>
    <property type="match status" value="1"/>
</dbReference>
<evidence type="ECO:0000256" key="8">
    <source>
        <dbReference type="SAM" id="MobiDB-lite"/>
    </source>
</evidence>